<gene>
    <name evidence="2" type="ORF">H6D15_02715</name>
</gene>
<sequence length="198" mass="23202">MRKIIPMLFLVLSFSVACSNKNNLKQEIETPKEKYTEEQALKAYKDMYFGMDIKSILELGYVSEKDTSKWVIDLKYKNIGHEEFEDANIMTYKNKLFLVNFHSYVDGLNDALDLLNGTKEVFSAKYGTPQIENTINKDSIEIDKDYIVYLWNIRNKQIRGELNKSEQDDMYFVDVFIEDTITRHIKDSVALSYQSKDI</sequence>
<evidence type="ECO:0000256" key="1">
    <source>
        <dbReference type="SAM" id="SignalP"/>
    </source>
</evidence>
<proteinExistence type="predicted"/>
<comment type="caution">
    <text evidence="2">The sequence shown here is derived from an EMBL/GenBank/DDBJ whole genome shotgun (WGS) entry which is preliminary data.</text>
</comment>
<dbReference type="RefSeq" id="WP_204971011.1">
    <property type="nucleotide sequence ID" value="NZ_JAAZTS010000002.1"/>
</dbReference>
<dbReference type="AlphaFoldDB" id="A0AA40ZRG5"/>
<accession>A0AA40ZRG5</accession>
<keyword evidence="1" id="KW-0732">Signal</keyword>
<feature type="chain" id="PRO_5041270862" description="Lipoprotein" evidence="1">
    <location>
        <begin position="20"/>
        <end position="198"/>
    </location>
</feature>
<dbReference type="PROSITE" id="PS51257">
    <property type="entry name" value="PROKAR_LIPOPROTEIN"/>
    <property type="match status" value="1"/>
</dbReference>
<evidence type="ECO:0008006" key="4">
    <source>
        <dbReference type="Google" id="ProtNLM"/>
    </source>
</evidence>
<feature type="signal peptide" evidence="1">
    <location>
        <begin position="1"/>
        <end position="19"/>
    </location>
</feature>
<reference evidence="2 3" key="1">
    <citation type="journal article" date="2021" name="Sci. Rep.">
        <title>The distribution of antibiotic resistance genes in chicken gut microbiota commensals.</title>
        <authorList>
            <person name="Juricova H."/>
            <person name="Matiasovicova J."/>
            <person name="Kubasova T."/>
            <person name="Cejkova D."/>
            <person name="Rychlik I."/>
        </authorList>
    </citation>
    <scope>NUCLEOTIDE SEQUENCE [LARGE SCALE GENOMIC DNA]</scope>
    <source>
        <strain evidence="2 3">An421</strain>
    </source>
</reference>
<protein>
    <recommendedName>
        <fullName evidence="4">Lipoprotein</fullName>
    </recommendedName>
</protein>
<dbReference type="EMBL" id="JACJMO010000002">
    <property type="protein sequence ID" value="MBM6856525.1"/>
    <property type="molecule type" value="Genomic_DNA"/>
</dbReference>
<keyword evidence="3" id="KW-1185">Reference proteome</keyword>
<name>A0AA40ZRG5_9BACT</name>
<dbReference type="Proteomes" id="UP000698924">
    <property type="component" value="Unassembled WGS sequence"/>
</dbReference>
<evidence type="ECO:0000313" key="3">
    <source>
        <dbReference type="Proteomes" id="UP000698924"/>
    </source>
</evidence>
<evidence type="ECO:0000313" key="2">
    <source>
        <dbReference type="EMBL" id="MBM6856525.1"/>
    </source>
</evidence>
<organism evidence="2 3">
    <name type="scientific">Caecibacteroides pullorum</name>
    <dbReference type="NCBI Taxonomy" id="2725562"/>
    <lineage>
        <taxon>Bacteria</taxon>
        <taxon>Pseudomonadati</taxon>
        <taxon>Bacteroidota</taxon>
        <taxon>Bacteroidia</taxon>
        <taxon>Bacteroidales</taxon>
        <taxon>Bacteroidaceae</taxon>
        <taxon>Caecibacteroides</taxon>
    </lineage>
</organism>